<comment type="caution">
    <text evidence="7">The sequence shown here is derived from an EMBL/GenBank/DDBJ whole genome shotgun (WGS) entry which is preliminary data.</text>
</comment>
<evidence type="ECO:0000313" key="7">
    <source>
        <dbReference type="EMBL" id="ORA07577.1"/>
    </source>
</evidence>
<dbReference type="PANTHER" id="PTHR10543:SF89">
    <property type="entry name" value="CAROTENOID 9,10(9',10')-CLEAVAGE DIOXYGENASE 1"/>
    <property type="match status" value="1"/>
</dbReference>
<evidence type="ECO:0000256" key="3">
    <source>
        <dbReference type="ARBA" id="ARBA00023002"/>
    </source>
</evidence>
<dbReference type="OrthoDB" id="6636843at2"/>
<accession>A0A1W9Z5X6</accession>
<evidence type="ECO:0000256" key="6">
    <source>
        <dbReference type="RuleBase" id="RU364048"/>
    </source>
</evidence>
<evidence type="ECO:0000256" key="1">
    <source>
        <dbReference type="ARBA" id="ARBA00006787"/>
    </source>
</evidence>
<feature type="binding site" evidence="5">
    <location>
        <position position="239"/>
    </location>
    <ligand>
        <name>Fe cation</name>
        <dbReference type="ChEBI" id="CHEBI:24875"/>
        <note>catalytic</note>
    </ligand>
</feature>
<comment type="similarity">
    <text evidence="1 6">Belongs to the carotenoid oxygenase family.</text>
</comment>
<dbReference type="EC" id="1.13.11.-" evidence="6"/>
<feature type="binding site" evidence="5">
    <location>
        <position position="305"/>
    </location>
    <ligand>
        <name>Fe cation</name>
        <dbReference type="ChEBI" id="CHEBI:24875"/>
        <note>catalytic</note>
    </ligand>
</feature>
<proteinExistence type="inferred from homology"/>
<gene>
    <name evidence="7" type="ORF">BST14_27175</name>
</gene>
<dbReference type="GO" id="GO:0010436">
    <property type="term" value="F:carotenoid dioxygenase activity"/>
    <property type="evidence" value="ECO:0007669"/>
    <property type="project" value="TreeGrafter"/>
</dbReference>
<evidence type="ECO:0000256" key="5">
    <source>
        <dbReference type="PIRSR" id="PIRSR604294-1"/>
    </source>
</evidence>
<sequence length="493" mass="55163">MVSAIPDDIRLFGPLKPMRFEAHIEDCVVSEGQIPSDLCGGFYRIGPTWKRPTRQGFNGFAATDAMVQGLVFRDGKADFTNKWVKTPKYLLEEKHGVGLFEWTDGTYNDWRGYGMGRVITNEYTDGVPSGSPIVNVFPFAGEVLGSAEQGLPPVAIDPLTLDTRGIVPWSVKLSPGMTPPACFGDNSFTAHPKWDAETGMLYGWAYRDTEPYVTLHWVHPDGRVESRAIGDAPYAQNAHDMWLTENYVVIPFQPFIVGQDRIDRGLSVFGWDPTLPTKLALINRNDINGPIKWITADFNTEYIMHTMSANHAGDTLILDGPIFDRPPFPFEDEVEFGVDFVPFGSGVIGRWTIDLTTGSVKSERLDDRAVEFPKVDERYYGKNYTWGFLAAGDSLWSLDTVIRRNVHTGAEQSFTIDTEEQSAVLFEPTFAPRALNAPEGDGYLIVPISHFMENTSEYQIFDTEDFASGPVARIELPFQIGWTPHGHYMDFNG</sequence>
<feature type="binding site" evidence="5">
    <location>
        <position position="191"/>
    </location>
    <ligand>
        <name>Fe cation</name>
        <dbReference type="ChEBI" id="CHEBI:24875"/>
        <note>catalytic</note>
    </ligand>
</feature>
<dbReference type="EMBL" id="MVHG01000140">
    <property type="protein sequence ID" value="ORA07577.1"/>
    <property type="molecule type" value="Genomic_DNA"/>
</dbReference>
<protein>
    <recommendedName>
        <fullName evidence="6">Dioxygenase</fullName>
        <ecNumber evidence="6">1.13.11.-</ecNumber>
    </recommendedName>
</protein>
<evidence type="ECO:0000313" key="8">
    <source>
        <dbReference type="Proteomes" id="UP000192707"/>
    </source>
</evidence>
<dbReference type="InterPro" id="IPR004294">
    <property type="entry name" value="Carotenoid_Oase"/>
</dbReference>
<keyword evidence="2 5" id="KW-0479">Metal-binding</keyword>
<dbReference type="GO" id="GO:0046872">
    <property type="term" value="F:metal ion binding"/>
    <property type="evidence" value="ECO:0007669"/>
    <property type="project" value="UniProtKB-KW"/>
</dbReference>
<evidence type="ECO:0000256" key="4">
    <source>
        <dbReference type="ARBA" id="ARBA00023004"/>
    </source>
</evidence>
<keyword evidence="4 5" id="KW-0408">Iron</keyword>
<keyword evidence="8" id="KW-1185">Reference proteome</keyword>
<dbReference type="RefSeq" id="WP_083067370.1">
    <property type="nucleotide sequence ID" value="NZ_MVHG01000140.1"/>
</dbReference>
<name>A0A1W9Z5X6_MYCAI</name>
<reference evidence="7 8" key="1">
    <citation type="submission" date="2016-12" db="EMBL/GenBank/DDBJ databases">
        <title>The new phylogeny of genus Mycobacterium.</title>
        <authorList>
            <person name="Tortoli E."/>
            <person name="Trovato A."/>
            <person name="Cirillo D.M."/>
        </authorList>
    </citation>
    <scope>NUCLEOTIDE SEQUENCE [LARGE SCALE GENOMIC DNA]</scope>
    <source>
        <strain evidence="7 8">DSM 45069</strain>
    </source>
</reference>
<feature type="binding site" evidence="5">
    <location>
        <position position="485"/>
    </location>
    <ligand>
        <name>Fe cation</name>
        <dbReference type="ChEBI" id="CHEBI:24875"/>
        <note>catalytic</note>
    </ligand>
</feature>
<dbReference type="PANTHER" id="PTHR10543">
    <property type="entry name" value="BETA-CAROTENE DIOXYGENASE"/>
    <property type="match status" value="1"/>
</dbReference>
<organism evidence="7 8">
    <name type="scientific">Mycobacterium arosiense ATCC BAA-1401 = DSM 45069</name>
    <dbReference type="NCBI Taxonomy" id="1265311"/>
    <lineage>
        <taxon>Bacteria</taxon>
        <taxon>Bacillati</taxon>
        <taxon>Actinomycetota</taxon>
        <taxon>Actinomycetes</taxon>
        <taxon>Mycobacteriales</taxon>
        <taxon>Mycobacteriaceae</taxon>
        <taxon>Mycobacterium</taxon>
        <taxon>Mycobacterium avium complex (MAC)</taxon>
    </lineage>
</organism>
<dbReference type="Pfam" id="PF03055">
    <property type="entry name" value="RPE65"/>
    <property type="match status" value="1"/>
</dbReference>
<dbReference type="AlphaFoldDB" id="A0A1W9Z5X6"/>
<dbReference type="Proteomes" id="UP000192707">
    <property type="component" value="Unassembled WGS sequence"/>
</dbReference>
<dbReference type="GO" id="GO:0016121">
    <property type="term" value="P:carotene catabolic process"/>
    <property type="evidence" value="ECO:0007669"/>
    <property type="project" value="TreeGrafter"/>
</dbReference>
<keyword evidence="3 6" id="KW-0560">Oxidoreductase</keyword>
<comment type="cofactor">
    <cofactor evidence="5 6">
        <name>Fe(2+)</name>
        <dbReference type="ChEBI" id="CHEBI:29033"/>
    </cofactor>
    <text evidence="5 6">Binds 1 Fe(2+) ion per subunit.</text>
</comment>
<evidence type="ECO:0000256" key="2">
    <source>
        <dbReference type="ARBA" id="ARBA00022723"/>
    </source>
</evidence>
<keyword evidence="6" id="KW-0223">Dioxygenase</keyword>